<protein>
    <recommendedName>
        <fullName evidence="3">Lipoprotein</fullName>
    </recommendedName>
</protein>
<sequence>MANFYRTSTIALSAAAAAVLSFTGCGGGGGGGGGTTAVCDASVIDVVLPAVIDADMTLDSTKVYGLEGKVNVTNNAVLTIPAGTTVAGCAPASFMVVEPGSQLDAVGTEAAPITFTSQKYVQGLSSQNAAGEWGGLILAGNAYTHYGVAHYEADETVAFGCDDVTVPCNNTQSSGHLEYVRVVHTGYEVEKDKELNGLSLAGVGSGTILKNIAIIGGLDDGLEIWGGTVNIDGLYVYNANDDSVDTDLGYRGTIQNVLVQQVNVDSTNDHDSAGMEFGNDNNTIVTDDSNATQPNIINYTAYIKGGGFYNKYDAGFKWNNVKFISDKTADEAQVHFRGQDAYTTGAKHIDGPVCFKDTALTLDDNSTYTNLNSKDATADTAYAYFVTNKLYAGSGTIYVDANTTTMDTVCTGADEATIWKGSEGSLDPLETPPVIYTALPSEITSDMTLDKTVKYAIDGKVNVKAPAVLTIPAGTTLAGVTPNSFMVVEAGAQMIAIGTQAEPIVFTSKKDVDGNSQDNAAGEWGGLVLAGNAYTHYGVAHYEADETVAFGCDGGVTVACDNTQSSGHLEYVAVKHSGYEVEKDKELNGLSLAGVGSGTILKNIAIIGGLDDGLEIWGGRVNIDGLYVYNAHDDSVDTDLGYRGTIQNVLVKQVNVDSTNDHDSAGMEFGNDNNTITTDDTNATQPDIINYTAYIKGGGFYNKYDAGFKWDNVKFVSDKTVDTAMVFFRGEDAYLTGAKHISSDVCFKDTSVALTDTTTYSDTNSKDATANTAYAYFVTNVGTTGLAAIDAAYLNVDDNTTCLGVTEANVWKGKAGTNDPLEQ</sequence>
<evidence type="ECO:0000313" key="2">
    <source>
        <dbReference type="Proteomes" id="UP001447842"/>
    </source>
</evidence>
<gene>
    <name evidence="1" type="ORF">WCY31_09945</name>
</gene>
<dbReference type="Proteomes" id="UP001447842">
    <property type="component" value="Chromosome"/>
</dbReference>
<evidence type="ECO:0000313" key="1">
    <source>
        <dbReference type="EMBL" id="XAU14563.1"/>
    </source>
</evidence>
<keyword evidence="2" id="KW-1185">Reference proteome</keyword>
<organism evidence="1 2">
    <name type="scientific">Sulfurimonas diazotrophicus</name>
    <dbReference type="NCBI Taxonomy" id="3131939"/>
    <lineage>
        <taxon>Bacteria</taxon>
        <taxon>Pseudomonadati</taxon>
        <taxon>Campylobacterota</taxon>
        <taxon>Epsilonproteobacteria</taxon>
        <taxon>Campylobacterales</taxon>
        <taxon>Sulfurimonadaceae</taxon>
        <taxon>Sulfurimonas</taxon>
    </lineage>
</organism>
<evidence type="ECO:0008006" key="3">
    <source>
        <dbReference type="Google" id="ProtNLM"/>
    </source>
</evidence>
<dbReference type="PROSITE" id="PS51257">
    <property type="entry name" value="PROKAR_LIPOPROTEIN"/>
    <property type="match status" value="1"/>
</dbReference>
<dbReference type="PANTHER" id="PTHR41339">
    <property type="entry name" value="LIPL48"/>
    <property type="match status" value="1"/>
</dbReference>
<dbReference type="RefSeq" id="WP_345972259.1">
    <property type="nucleotide sequence ID" value="NZ_CP147920.1"/>
</dbReference>
<dbReference type="EMBL" id="CP147920">
    <property type="protein sequence ID" value="XAU14563.1"/>
    <property type="molecule type" value="Genomic_DNA"/>
</dbReference>
<proteinExistence type="predicted"/>
<dbReference type="PANTHER" id="PTHR41339:SF1">
    <property type="entry name" value="SECRETED PROTEIN"/>
    <property type="match status" value="1"/>
</dbReference>
<reference evidence="1 2" key="1">
    <citation type="submission" date="2024-03" db="EMBL/GenBank/DDBJ databases">
        <title>Sulfurimonas sp. HSL3-1.</title>
        <authorList>
            <person name="Wang S."/>
        </authorList>
    </citation>
    <scope>NUCLEOTIDE SEQUENCE [LARGE SCALE GENOMIC DNA]</scope>
    <source>
        <strain evidence="1 2">HSL3-1</strain>
    </source>
</reference>
<name>A0ABZ3H8Y6_9BACT</name>
<accession>A0ABZ3H8Y6</accession>